<proteinExistence type="inferred from homology"/>
<sequence>MSSPTVPVVTENAYLTLHYRLASLDGEDIVSTFNENPATLQFGQGQLAPFLEACLLGLPEGTHQTFELSPTQAFGERSEELIQRISRATLEENSSMDEDYRVGDLVDFAAPGGGRFAGILRAIDDDGAIFDFNHPLAGQTLKFEVKIIGIL</sequence>
<dbReference type="AlphaFoldDB" id="A0A225STD6"/>
<gene>
    <name evidence="8" type="ORF">CEJ45_11235</name>
</gene>
<dbReference type="GO" id="GO:0003755">
    <property type="term" value="F:peptidyl-prolyl cis-trans isomerase activity"/>
    <property type="evidence" value="ECO:0007669"/>
    <property type="project" value="UniProtKB-UniRule"/>
</dbReference>
<evidence type="ECO:0000256" key="6">
    <source>
        <dbReference type="RuleBase" id="RU003915"/>
    </source>
</evidence>
<comment type="catalytic activity">
    <reaction evidence="1 5 6">
        <text>[protein]-peptidylproline (omega=180) = [protein]-peptidylproline (omega=0)</text>
        <dbReference type="Rhea" id="RHEA:16237"/>
        <dbReference type="Rhea" id="RHEA-COMP:10747"/>
        <dbReference type="Rhea" id="RHEA-COMP:10748"/>
        <dbReference type="ChEBI" id="CHEBI:83833"/>
        <dbReference type="ChEBI" id="CHEBI:83834"/>
        <dbReference type="EC" id="5.2.1.8"/>
    </reaction>
</comment>
<keyword evidence="3 5" id="KW-0697">Rotamase</keyword>
<evidence type="ECO:0000256" key="3">
    <source>
        <dbReference type="ARBA" id="ARBA00023110"/>
    </source>
</evidence>
<protein>
    <recommendedName>
        <fullName evidence="6">Peptidyl-prolyl cis-trans isomerase</fullName>
        <ecNumber evidence="6">5.2.1.8</ecNumber>
    </recommendedName>
</protein>
<dbReference type="InterPro" id="IPR048261">
    <property type="entry name" value="SlpA/SlyD-like_ins_sf"/>
</dbReference>
<evidence type="ECO:0000313" key="9">
    <source>
        <dbReference type="Proteomes" id="UP000214747"/>
    </source>
</evidence>
<comment type="caution">
    <text evidence="8">The sequence shown here is derived from an EMBL/GenBank/DDBJ whole genome shotgun (WGS) entry which is preliminary data.</text>
</comment>
<dbReference type="Gene3D" id="3.10.50.40">
    <property type="match status" value="1"/>
</dbReference>
<evidence type="ECO:0000256" key="4">
    <source>
        <dbReference type="ARBA" id="ARBA00023235"/>
    </source>
</evidence>
<evidence type="ECO:0000259" key="7">
    <source>
        <dbReference type="PROSITE" id="PS50059"/>
    </source>
</evidence>
<dbReference type="PANTHER" id="PTHR47861">
    <property type="entry name" value="FKBP-TYPE PEPTIDYL-PROLYL CIS-TRANS ISOMERASE SLYD"/>
    <property type="match status" value="1"/>
</dbReference>
<reference evidence="8 9" key="1">
    <citation type="journal article" date="2010" name="Int. J. Syst. Evol. Microbiol.">
        <title>Reclassification of Herbaspirillum putei as a later heterotypic synonym of Herbaspirillum huttiense, with the description of H. huttiense subsp. huttiense subsp. nov. and H. huttiense subsp. putei subsp. nov., comb. nov., and description of Herbaspirillum aquaticum sp. nov.</title>
        <authorList>
            <person name="Dobritsa A.P."/>
            <person name="Reddy M.C."/>
            <person name="Samadpour M."/>
        </authorList>
    </citation>
    <scope>NUCLEOTIDE SEQUENCE [LARGE SCALE GENOMIC DNA]</scope>
    <source>
        <strain evidence="8 9">IEH 4430</strain>
    </source>
</reference>
<dbReference type="EMBL" id="NJGV01000009">
    <property type="protein sequence ID" value="OWY34414.1"/>
    <property type="molecule type" value="Genomic_DNA"/>
</dbReference>
<evidence type="ECO:0000313" key="8">
    <source>
        <dbReference type="EMBL" id="OWY34414.1"/>
    </source>
</evidence>
<dbReference type="PANTHER" id="PTHR47861:SF4">
    <property type="entry name" value="FKBP-TYPE 16 KDA PEPTIDYL-PROLYL CIS-TRANS ISOMERASE"/>
    <property type="match status" value="1"/>
</dbReference>
<dbReference type="EC" id="5.2.1.8" evidence="6"/>
<dbReference type="Pfam" id="PF00254">
    <property type="entry name" value="FKBP_C"/>
    <property type="match status" value="1"/>
</dbReference>
<accession>A0A225STD6</accession>
<dbReference type="RefSeq" id="WP_088755206.1">
    <property type="nucleotide sequence ID" value="NZ_JARJFG010000054.1"/>
</dbReference>
<dbReference type="InterPro" id="IPR001179">
    <property type="entry name" value="PPIase_FKBP_dom"/>
</dbReference>
<dbReference type="Proteomes" id="UP000214747">
    <property type="component" value="Unassembled WGS sequence"/>
</dbReference>
<dbReference type="PROSITE" id="PS50059">
    <property type="entry name" value="FKBP_PPIASE"/>
    <property type="match status" value="1"/>
</dbReference>
<feature type="domain" description="PPIase FKBP-type" evidence="7">
    <location>
        <begin position="12"/>
        <end position="106"/>
    </location>
</feature>
<evidence type="ECO:0000256" key="2">
    <source>
        <dbReference type="ARBA" id="ARBA00006577"/>
    </source>
</evidence>
<name>A0A225STD6_9BURK</name>
<organism evidence="8 9">
    <name type="scientific">Herbaspirillum aquaticum</name>
    <dbReference type="NCBI Taxonomy" id="568783"/>
    <lineage>
        <taxon>Bacteria</taxon>
        <taxon>Pseudomonadati</taxon>
        <taxon>Pseudomonadota</taxon>
        <taxon>Betaproteobacteria</taxon>
        <taxon>Burkholderiales</taxon>
        <taxon>Oxalobacteraceae</taxon>
        <taxon>Herbaspirillum</taxon>
    </lineage>
</organism>
<dbReference type="SUPFAM" id="SSF54534">
    <property type="entry name" value="FKBP-like"/>
    <property type="match status" value="1"/>
</dbReference>
<dbReference type="Gene3D" id="2.40.10.330">
    <property type="match status" value="1"/>
</dbReference>
<keyword evidence="4 5" id="KW-0413">Isomerase</keyword>
<evidence type="ECO:0000256" key="5">
    <source>
        <dbReference type="PROSITE-ProRule" id="PRU00277"/>
    </source>
</evidence>
<evidence type="ECO:0000256" key="1">
    <source>
        <dbReference type="ARBA" id="ARBA00000971"/>
    </source>
</evidence>
<comment type="similarity">
    <text evidence="2 6">Belongs to the FKBP-type PPIase family.</text>
</comment>
<dbReference type="InterPro" id="IPR046357">
    <property type="entry name" value="PPIase_dom_sf"/>
</dbReference>
<keyword evidence="9" id="KW-1185">Reference proteome</keyword>